<dbReference type="Pfam" id="PF16122">
    <property type="entry name" value="40S_SA_C"/>
    <property type="match status" value="1"/>
</dbReference>
<dbReference type="AlphaFoldDB" id="A0A5N4DI59"/>
<evidence type="ECO:0000313" key="5">
    <source>
        <dbReference type="Proteomes" id="UP000299084"/>
    </source>
</evidence>
<reference evidence="4 5" key="1">
    <citation type="journal article" date="2019" name="Mol. Ecol. Resour.">
        <title>Improving Illumina assemblies with Hi-C and long reads: an example with the North African dromedary.</title>
        <authorList>
            <person name="Elbers J.P."/>
            <person name="Rogers M.F."/>
            <person name="Perelman P.L."/>
            <person name="Proskuryakova A.A."/>
            <person name="Serdyukova N.A."/>
            <person name="Johnson W.E."/>
            <person name="Horin P."/>
            <person name="Corander J."/>
            <person name="Murphy D."/>
            <person name="Burger P.A."/>
        </authorList>
    </citation>
    <scope>NUCLEOTIDE SEQUENCE [LARGE SCALE GENOMIC DNA]</scope>
    <source>
        <strain evidence="4">Drom800</strain>
        <tissue evidence="4">Blood</tissue>
    </source>
</reference>
<keyword evidence="1 4" id="KW-0689">Ribosomal protein</keyword>
<dbReference type="EMBL" id="JWIN03000011">
    <property type="protein sequence ID" value="KAB1270863.1"/>
    <property type="molecule type" value="Genomic_DNA"/>
</dbReference>
<dbReference type="GO" id="GO:0003735">
    <property type="term" value="F:structural constituent of ribosome"/>
    <property type="evidence" value="ECO:0007669"/>
    <property type="project" value="InterPro"/>
</dbReference>
<evidence type="ECO:0000256" key="2">
    <source>
        <dbReference type="ARBA" id="ARBA00023274"/>
    </source>
</evidence>
<organism evidence="4 5">
    <name type="scientific">Camelus dromedarius</name>
    <name type="common">Dromedary</name>
    <name type="synonym">Arabian camel</name>
    <dbReference type="NCBI Taxonomy" id="9838"/>
    <lineage>
        <taxon>Eukaryota</taxon>
        <taxon>Metazoa</taxon>
        <taxon>Chordata</taxon>
        <taxon>Craniata</taxon>
        <taxon>Vertebrata</taxon>
        <taxon>Euteleostomi</taxon>
        <taxon>Mammalia</taxon>
        <taxon>Eutheria</taxon>
        <taxon>Laurasiatheria</taxon>
        <taxon>Artiodactyla</taxon>
        <taxon>Tylopoda</taxon>
        <taxon>Camelidae</taxon>
        <taxon>Camelus</taxon>
    </lineage>
</organism>
<dbReference type="GO" id="GO:0006412">
    <property type="term" value="P:translation"/>
    <property type="evidence" value="ECO:0007669"/>
    <property type="project" value="InterPro"/>
</dbReference>
<feature type="domain" description="Small ribosomal subunit protein uS2 C-terminal" evidence="3">
    <location>
        <begin position="26"/>
        <end position="104"/>
    </location>
</feature>
<name>A0A5N4DI59_CAMDR</name>
<dbReference type="PANTHER" id="PTHR11489">
    <property type="entry name" value="40S RIBOSOMAL PROTEIN SA"/>
    <property type="match status" value="1"/>
</dbReference>
<evidence type="ECO:0000313" key="4">
    <source>
        <dbReference type="EMBL" id="KAB1270863.1"/>
    </source>
</evidence>
<dbReference type="InterPro" id="IPR032281">
    <property type="entry name" value="Ribosomal_uS2_C"/>
</dbReference>
<dbReference type="InterPro" id="IPR005707">
    <property type="entry name" value="Ribosomal_uS2_euk/arc"/>
</dbReference>
<evidence type="ECO:0000259" key="3">
    <source>
        <dbReference type="Pfam" id="PF16122"/>
    </source>
</evidence>
<sequence>MLTQEVLSMRGTISREHPWRVMPDFYFNGDPEEIEKEEHAAPEKAVTKEEFQDEWTTPAPEFTATQPEVTNWSEGMQVPSVLMQKFPIEDGSAQPATEIWSAAPSVRSLSGSELPLNDLKLFFHKLLNWK</sequence>
<dbReference type="Gene3D" id="3.40.50.10490">
    <property type="entry name" value="Glucose-6-phosphate isomerase like protein, domain 1"/>
    <property type="match status" value="1"/>
</dbReference>
<comment type="caution">
    <text evidence="4">The sequence shown here is derived from an EMBL/GenBank/DDBJ whole genome shotgun (WGS) entry which is preliminary data.</text>
</comment>
<dbReference type="GO" id="GO:0015935">
    <property type="term" value="C:small ribosomal subunit"/>
    <property type="evidence" value="ECO:0007669"/>
    <property type="project" value="InterPro"/>
</dbReference>
<evidence type="ECO:0000256" key="1">
    <source>
        <dbReference type="ARBA" id="ARBA00022980"/>
    </source>
</evidence>
<keyword evidence="5" id="KW-1185">Reference proteome</keyword>
<accession>A0A5N4DI59</accession>
<dbReference type="Proteomes" id="UP000299084">
    <property type="component" value="Unassembled WGS sequence"/>
</dbReference>
<keyword evidence="2" id="KW-0687">Ribonucleoprotein</keyword>
<proteinExistence type="predicted"/>
<gene>
    <name evidence="4" type="ORF">Cadr_000009411</name>
</gene>
<protein>
    <submittedName>
        <fullName evidence="4">40S ribosomal protein SA</fullName>
    </submittedName>
</protein>